<evidence type="ECO:0000259" key="2">
    <source>
        <dbReference type="PROSITE" id="PS50887"/>
    </source>
</evidence>
<dbReference type="EMBL" id="CXST01000002">
    <property type="protein sequence ID" value="CTQ44751.1"/>
    <property type="molecule type" value="Genomic_DNA"/>
</dbReference>
<evidence type="ECO:0000313" key="3">
    <source>
        <dbReference type="EMBL" id="CTQ44751.1"/>
    </source>
</evidence>
<feature type="transmembrane region" description="Helical" evidence="1">
    <location>
        <begin position="236"/>
        <end position="264"/>
    </location>
</feature>
<evidence type="ECO:0000256" key="1">
    <source>
        <dbReference type="SAM" id="Phobius"/>
    </source>
</evidence>
<feature type="transmembrane region" description="Helical" evidence="1">
    <location>
        <begin position="49"/>
        <end position="65"/>
    </location>
</feature>
<dbReference type="FunFam" id="3.30.70.270:FF:000001">
    <property type="entry name" value="Diguanylate cyclase domain protein"/>
    <property type="match status" value="1"/>
</dbReference>
<accession>A0A0M6Y6W6</accession>
<evidence type="ECO:0000313" key="4">
    <source>
        <dbReference type="Proteomes" id="UP000048926"/>
    </source>
</evidence>
<feature type="domain" description="GGDEF" evidence="2">
    <location>
        <begin position="343"/>
        <end position="478"/>
    </location>
</feature>
<dbReference type="InterPro" id="IPR029787">
    <property type="entry name" value="Nucleotide_cyclase"/>
</dbReference>
<keyword evidence="1" id="KW-1133">Transmembrane helix</keyword>
<dbReference type="EC" id="2.7.7.65" evidence="3"/>
<dbReference type="PANTHER" id="PTHR46663:SF4">
    <property type="entry name" value="DIGUANYLATE CYCLASE DGCT-RELATED"/>
    <property type="match status" value="1"/>
</dbReference>
<dbReference type="PANTHER" id="PTHR46663">
    <property type="entry name" value="DIGUANYLATE CYCLASE DGCT-RELATED"/>
    <property type="match status" value="1"/>
</dbReference>
<feature type="transmembrane region" description="Helical" evidence="1">
    <location>
        <begin position="130"/>
        <end position="153"/>
    </location>
</feature>
<dbReference type="SMART" id="SM00267">
    <property type="entry name" value="GGDEF"/>
    <property type="match status" value="1"/>
</dbReference>
<protein>
    <submittedName>
        <fullName evidence="3">Putative diguanylate cyclase YedQ</fullName>
        <ecNumber evidence="3">2.7.7.65</ecNumber>
    </submittedName>
</protein>
<reference evidence="4" key="1">
    <citation type="submission" date="2015-07" db="EMBL/GenBank/DDBJ databases">
        <authorList>
            <person name="Rodrigo-Torres Lidia"/>
            <person name="Arahal R.David."/>
        </authorList>
    </citation>
    <scope>NUCLEOTIDE SEQUENCE [LARGE SCALE GENOMIC DNA]</scope>
    <source>
        <strain evidence="4">CECT 4801</strain>
    </source>
</reference>
<name>A0A0M6Y6W6_9HYPH</name>
<keyword evidence="3" id="KW-0808">Transferase</keyword>
<dbReference type="Proteomes" id="UP000048926">
    <property type="component" value="Unassembled WGS sequence"/>
</dbReference>
<dbReference type="Gene3D" id="3.30.70.270">
    <property type="match status" value="1"/>
</dbReference>
<dbReference type="NCBIfam" id="TIGR00254">
    <property type="entry name" value="GGDEF"/>
    <property type="match status" value="1"/>
</dbReference>
<feature type="transmembrane region" description="Helical" evidence="1">
    <location>
        <begin position="211"/>
        <end position="230"/>
    </location>
</feature>
<organism evidence="3 4">
    <name type="scientific">Roseibium aggregatum</name>
    <dbReference type="NCBI Taxonomy" id="187304"/>
    <lineage>
        <taxon>Bacteria</taxon>
        <taxon>Pseudomonadati</taxon>
        <taxon>Pseudomonadota</taxon>
        <taxon>Alphaproteobacteria</taxon>
        <taxon>Hyphomicrobiales</taxon>
        <taxon>Stappiaceae</taxon>
        <taxon>Roseibium</taxon>
    </lineage>
</organism>
<dbReference type="InterPro" id="IPR043128">
    <property type="entry name" value="Rev_trsase/Diguanyl_cyclase"/>
</dbReference>
<dbReference type="OrthoDB" id="9812260at2"/>
<keyword evidence="1" id="KW-0812">Transmembrane</keyword>
<keyword evidence="4" id="KW-1185">Reference proteome</keyword>
<dbReference type="GO" id="GO:0052621">
    <property type="term" value="F:diguanylate cyclase activity"/>
    <property type="evidence" value="ECO:0007669"/>
    <property type="project" value="UniProtKB-EC"/>
</dbReference>
<sequence length="479" mass="50685">MERAVVANLYGKGGVLDRVARPEMRVPFLLGLVVFLACIFGILTRPTGFLAAVWPANAILLGLLVRVPKSACWQSWVAAAVGYLAADLLTGATLEKAVLLNAANMVGVAAGYQVYKYLPASSVRLQQPLALLHLAVASAIAASLAGVVGGIANPILFGGGVIPGWIFWSTTELVNYISFLPVILSAPKLEGTLPDFSGLLARLRQEKRAPLILLLISCIAGAVVGGPGAIAFPVPALLWCGVVYPVFPTAILTLCIGVWGLVILSNGLGDSSSLQLDVMTLISIRLGISLVALAPIMLSCVTQSRNALLVRLQYLATHDQLTDVLNRNAFREEVSRSLSLGMDGFALLMVDLDHFKSVNDTYGHAAGDTVLVSFVRRVQGTLRPGSLLGRMGGEEFAIMIPNSQIMDAVAEAEKIRQSVCSEPVAAGDGKLVRVTASLGVVAVEHDNAACLDTLLAEADRLCYQAKERGRNRVEHCGAV</sequence>
<keyword evidence="3" id="KW-0548">Nucleotidyltransferase</keyword>
<feature type="transmembrane region" description="Helical" evidence="1">
    <location>
        <begin position="165"/>
        <end position="184"/>
    </location>
</feature>
<dbReference type="InterPro" id="IPR000160">
    <property type="entry name" value="GGDEF_dom"/>
</dbReference>
<feature type="transmembrane region" description="Helical" evidence="1">
    <location>
        <begin position="276"/>
        <end position="298"/>
    </location>
</feature>
<dbReference type="InterPro" id="IPR052163">
    <property type="entry name" value="DGC-Regulatory_Protein"/>
</dbReference>
<feature type="transmembrane region" description="Helical" evidence="1">
    <location>
        <begin position="26"/>
        <end position="43"/>
    </location>
</feature>
<dbReference type="STRING" id="187304.B0E33_07280"/>
<gene>
    <name evidence="3" type="primary">yedQ_2</name>
    <name evidence="3" type="ORF">LAL4801_03197</name>
</gene>
<keyword evidence="1" id="KW-0472">Membrane</keyword>
<dbReference type="CDD" id="cd01949">
    <property type="entry name" value="GGDEF"/>
    <property type="match status" value="1"/>
</dbReference>
<dbReference type="AlphaFoldDB" id="A0A0M6Y6W6"/>
<dbReference type="Pfam" id="PF00990">
    <property type="entry name" value="GGDEF"/>
    <property type="match status" value="1"/>
</dbReference>
<proteinExistence type="predicted"/>
<dbReference type="PROSITE" id="PS50887">
    <property type="entry name" value="GGDEF"/>
    <property type="match status" value="1"/>
</dbReference>
<dbReference type="SUPFAM" id="SSF55073">
    <property type="entry name" value="Nucleotide cyclase"/>
    <property type="match status" value="1"/>
</dbReference>